<evidence type="ECO:0000256" key="1">
    <source>
        <dbReference type="SAM" id="SignalP"/>
    </source>
</evidence>
<evidence type="ECO:0008006" key="3">
    <source>
        <dbReference type="Google" id="ProtNLM"/>
    </source>
</evidence>
<accession>A0A0E9XPM8</accession>
<protein>
    <recommendedName>
        <fullName evidence="3">Secreted protein</fullName>
    </recommendedName>
</protein>
<organism evidence="2">
    <name type="scientific">Anguilla anguilla</name>
    <name type="common">European freshwater eel</name>
    <name type="synonym">Muraena anguilla</name>
    <dbReference type="NCBI Taxonomy" id="7936"/>
    <lineage>
        <taxon>Eukaryota</taxon>
        <taxon>Metazoa</taxon>
        <taxon>Chordata</taxon>
        <taxon>Craniata</taxon>
        <taxon>Vertebrata</taxon>
        <taxon>Euteleostomi</taxon>
        <taxon>Actinopterygii</taxon>
        <taxon>Neopterygii</taxon>
        <taxon>Teleostei</taxon>
        <taxon>Anguilliformes</taxon>
        <taxon>Anguillidae</taxon>
        <taxon>Anguilla</taxon>
    </lineage>
</organism>
<keyword evidence="1" id="KW-0732">Signal</keyword>
<reference evidence="2" key="1">
    <citation type="submission" date="2014-11" db="EMBL/GenBank/DDBJ databases">
        <authorList>
            <person name="Amaro Gonzalez C."/>
        </authorList>
    </citation>
    <scope>NUCLEOTIDE SEQUENCE</scope>
</reference>
<dbReference type="EMBL" id="GBXM01003860">
    <property type="protein sequence ID" value="JAI04718.1"/>
    <property type="molecule type" value="Transcribed_RNA"/>
</dbReference>
<dbReference type="AlphaFoldDB" id="A0A0E9XPM8"/>
<feature type="chain" id="PRO_5002435135" description="Secreted protein" evidence="1">
    <location>
        <begin position="28"/>
        <end position="138"/>
    </location>
</feature>
<reference evidence="2" key="2">
    <citation type="journal article" date="2015" name="Fish Shellfish Immunol.">
        <title>Early steps in the European eel (Anguilla anguilla)-Vibrio vulnificus interaction in the gills: Role of the RtxA13 toxin.</title>
        <authorList>
            <person name="Callol A."/>
            <person name="Pajuelo D."/>
            <person name="Ebbesson L."/>
            <person name="Teles M."/>
            <person name="MacKenzie S."/>
            <person name="Amaro C."/>
        </authorList>
    </citation>
    <scope>NUCLEOTIDE SEQUENCE</scope>
</reference>
<feature type="signal peptide" evidence="1">
    <location>
        <begin position="1"/>
        <end position="27"/>
    </location>
</feature>
<evidence type="ECO:0000313" key="2">
    <source>
        <dbReference type="EMBL" id="JAI04718.1"/>
    </source>
</evidence>
<sequence>MNFFSFFFSFGVSRLLVFISFSPCAERLQVAWQQTCGDWVRFKKKIKKKKKGLRLKSKISLYACQVNVSSRLVEGKPAFPSLSFWLLRSFTKTIFKFFLSAIESGFDSVKLITVSYVYAGGHPPSLWKLIPLVSWANC</sequence>
<name>A0A0E9XPM8_ANGAN</name>
<proteinExistence type="predicted"/>